<evidence type="ECO:0000256" key="1">
    <source>
        <dbReference type="SAM" id="SignalP"/>
    </source>
</evidence>
<dbReference type="Proteomes" id="UP000673975">
    <property type="component" value="Unassembled WGS sequence"/>
</dbReference>
<accession>A0A8J7UWH1</accession>
<evidence type="ECO:0000259" key="2">
    <source>
        <dbReference type="Pfam" id="PF01551"/>
    </source>
</evidence>
<feature type="signal peptide" evidence="1">
    <location>
        <begin position="1"/>
        <end position="18"/>
    </location>
</feature>
<feature type="chain" id="PRO_5035306591" evidence="1">
    <location>
        <begin position="19"/>
        <end position="706"/>
    </location>
</feature>
<dbReference type="Gene3D" id="2.70.70.10">
    <property type="entry name" value="Glucose Permease (Domain IIA)"/>
    <property type="match status" value="1"/>
</dbReference>
<dbReference type="PANTHER" id="PTHR21666:SF270">
    <property type="entry name" value="MUREIN HYDROLASE ACTIVATOR ENVC"/>
    <property type="match status" value="1"/>
</dbReference>
<dbReference type="CDD" id="cd12797">
    <property type="entry name" value="M23_peptidase"/>
    <property type="match status" value="1"/>
</dbReference>
<keyword evidence="4" id="KW-1185">Reference proteome</keyword>
<dbReference type="InterPro" id="IPR011055">
    <property type="entry name" value="Dup_hybrid_motif"/>
</dbReference>
<proteinExistence type="predicted"/>
<dbReference type="RefSeq" id="WP_210513077.1">
    <property type="nucleotide sequence ID" value="NZ_JAFIDN010000012.1"/>
</dbReference>
<sequence>MRPALLVIFAGLFFATNAAGQERPAFLDDDVSYFWPTNASRYMSSSFGETRSAHFHAAMDIGTWGHEGYPIFATRDGVLYRVGVSPSGYGNVIYLKHDDGSYSLYAHLKDFHPEIRELVDSLRLPEYTFDFDKVLKDYGITFRRGEQIGWSGSTGVGPPHLHFELRSPEGRPFNPLLAGIEIDDTIPPRFSGLAIEPLGLNSSISGTNGGIRRVRPAFRDGWFDFGHHNVTGEIGLAVNVFDRADGSNNVHAVYELEMYVNDERYFHSRVDSFSFDQTRQMFVDRVFSILRTERKGYQRLYVRNGNNLPFYKDTGHSGKLDLPPGRHDITIYTSDFFGNRSRARLVLEVEDPSDTPGDAGTVVRTDFPDGYIQSTSKSAGGATRFSHVSDSAAVFAADSNRPGKIVNAGSHVAGFTNHQPPRIPENLFWNKNWVRLKNTVSGGTSGELDNDFAEDAQVLSLRPLGSFSDEQTVIRGNSGVPLDKSSRMLLSSGEQSWKLNRIYPEQRTTIYSGNMRVSVDFPEGSFFEPVTIGLASDYPAFALFPDSKPFRRPAAVRIHLDQTLRNIPGLGLYRINSGNRNSSHVASIKDPDQSVLVASINSGGKYTLKADTAAPSVTSPSIGKWSHIDEFFATVSVNDEKSGINYRSAVFKVNGERGIAEYDPEKKLLRFHLPGFRPEQVNELRVRISDNAGNTTEKTFSDVRYN</sequence>
<gene>
    <name evidence="3" type="ORF">NATSA_13175</name>
</gene>
<evidence type="ECO:0000313" key="4">
    <source>
        <dbReference type="Proteomes" id="UP000673975"/>
    </source>
</evidence>
<dbReference type="InterPro" id="IPR050570">
    <property type="entry name" value="Cell_wall_metabolism_enzyme"/>
</dbReference>
<dbReference type="PANTHER" id="PTHR21666">
    <property type="entry name" value="PEPTIDASE-RELATED"/>
    <property type="match status" value="1"/>
</dbReference>
<reference evidence="3" key="1">
    <citation type="submission" date="2021-02" db="EMBL/GenBank/DDBJ databases">
        <title>Natronogracilivirga saccharolytica gen. nov. sp. nov. a new anaerobic, haloalkiliphilic carbohydrate-fermenting bacterium from soda lake and proposing of Cyclonatronumiaceae fam. nov. in the phylum Balneolaeota.</title>
        <authorList>
            <person name="Zhilina T.N."/>
            <person name="Sorokin D.Y."/>
            <person name="Zavarzina D.G."/>
            <person name="Toshchakov S.V."/>
            <person name="Kublanov I.V."/>
        </authorList>
    </citation>
    <scope>NUCLEOTIDE SEQUENCE</scope>
    <source>
        <strain evidence="3">Z-1702</strain>
    </source>
</reference>
<comment type="caution">
    <text evidence="3">The sequence shown here is derived from an EMBL/GenBank/DDBJ whole genome shotgun (WGS) entry which is preliminary data.</text>
</comment>
<dbReference type="AlphaFoldDB" id="A0A8J7UWH1"/>
<dbReference type="InterPro" id="IPR016047">
    <property type="entry name" value="M23ase_b-sheet_dom"/>
</dbReference>
<name>A0A8J7UWH1_9BACT</name>
<dbReference type="SUPFAM" id="SSF51261">
    <property type="entry name" value="Duplicated hybrid motif"/>
    <property type="match status" value="1"/>
</dbReference>
<organism evidence="3 4">
    <name type="scientific">Natronogracilivirga saccharolytica</name>
    <dbReference type="NCBI Taxonomy" id="2812953"/>
    <lineage>
        <taxon>Bacteria</taxon>
        <taxon>Pseudomonadati</taxon>
        <taxon>Balneolota</taxon>
        <taxon>Balneolia</taxon>
        <taxon>Balneolales</taxon>
        <taxon>Cyclonatronaceae</taxon>
        <taxon>Natronogracilivirga</taxon>
    </lineage>
</organism>
<keyword evidence="1" id="KW-0732">Signal</keyword>
<dbReference type="Pfam" id="PF01551">
    <property type="entry name" value="Peptidase_M23"/>
    <property type="match status" value="1"/>
</dbReference>
<dbReference type="GO" id="GO:0004222">
    <property type="term" value="F:metalloendopeptidase activity"/>
    <property type="evidence" value="ECO:0007669"/>
    <property type="project" value="TreeGrafter"/>
</dbReference>
<protein>
    <submittedName>
        <fullName evidence="3">M23 family metallopeptidase</fullName>
    </submittedName>
</protein>
<feature type="domain" description="M23ase beta-sheet core" evidence="2">
    <location>
        <begin position="55"/>
        <end position="112"/>
    </location>
</feature>
<dbReference type="EMBL" id="JAFIDN010000012">
    <property type="protein sequence ID" value="MBP3193622.1"/>
    <property type="molecule type" value="Genomic_DNA"/>
</dbReference>
<evidence type="ECO:0000313" key="3">
    <source>
        <dbReference type="EMBL" id="MBP3193622.1"/>
    </source>
</evidence>